<proteinExistence type="inferred from homology"/>
<reference evidence="13 14" key="1">
    <citation type="submission" date="2019-07" db="EMBL/GenBank/DDBJ databases">
        <title>Whole genome shotgun sequence of Deinococcus cellulosilyticus NBRC 106333.</title>
        <authorList>
            <person name="Hosoyama A."/>
            <person name="Uohara A."/>
            <person name="Ohji S."/>
            <person name="Ichikawa N."/>
        </authorList>
    </citation>
    <scope>NUCLEOTIDE SEQUENCE [LARGE SCALE GENOMIC DNA]</scope>
    <source>
        <strain evidence="13 14">NBRC 106333</strain>
    </source>
</reference>
<evidence type="ECO:0000256" key="2">
    <source>
        <dbReference type="ARBA" id="ARBA00012168"/>
    </source>
</evidence>
<evidence type="ECO:0000256" key="6">
    <source>
        <dbReference type="ARBA" id="ARBA00022801"/>
    </source>
</evidence>
<dbReference type="PANTHER" id="PTHR43782:SF3">
    <property type="entry name" value="ARGINASE"/>
    <property type="match status" value="1"/>
</dbReference>
<evidence type="ECO:0000313" key="14">
    <source>
        <dbReference type="Proteomes" id="UP000321306"/>
    </source>
</evidence>
<evidence type="ECO:0000256" key="12">
    <source>
        <dbReference type="RuleBase" id="RU361159"/>
    </source>
</evidence>
<feature type="binding site" evidence="10">
    <location>
        <position position="223"/>
    </location>
    <ligand>
        <name>Mn(2+)</name>
        <dbReference type="ChEBI" id="CHEBI:29035"/>
        <label>1</label>
    </ligand>
</feature>
<dbReference type="Proteomes" id="UP000321306">
    <property type="component" value="Unassembled WGS sequence"/>
</dbReference>
<dbReference type="InterPro" id="IPR006035">
    <property type="entry name" value="Ureohydrolase"/>
</dbReference>
<evidence type="ECO:0000313" key="13">
    <source>
        <dbReference type="EMBL" id="GEM46560.1"/>
    </source>
</evidence>
<keyword evidence="7 10" id="KW-0464">Manganese</keyword>
<evidence type="ECO:0000256" key="4">
    <source>
        <dbReference type="ARBA" id="ARBA00022503"/>
    </source>
</evidence>
<evidence type="ECO:0000256" key="11">
    <source>
        <dbReference type="PROSITE-ProRule" id="PRU00742"/>
    </source>
</evidence>
<comment type="caution">
    <text evidence="13">The sequence shown here is derived from an EMBL/GenBank/DDBJ whole genome shotgun (WGS) entry which is preliminary data.</text>
</comment>
<evidence type="ECO:0000256" key="3">
    <source>
        <dbReference type="ARBA" id="ARBA00018123"/>
    </source>
</evidence>
<name>A0A511N124_DEIC1</name>
<gene>
    <name evidence="13" type="ORF">DC3_21950</name>
</gene>
<dbReference type="EC" id="3.5.3.1" evidence="2 9"/>
<feature type="binding site" evidence="10">
    <location>
        <position position="121"/>
    </location>
    <ligand>
        <name>Mn(2+)</name>
        <dbReference type="ChEBI" id="CHEBI:29035"/>
        <label>1</label>
    </ligand>
</feature>
<keyword evidence="5 10" id="KW-0479">Metal-binding</keyword>
<sequence>MEVAILGIPMDLGAGRRGVDMGASALRNARIKQHLQDLGHSVTDLGNIAVEIADTFNVLEQSGMVFLDPIYDACKRTYDTLMQLPEGVFPICMGGDHSVSMGTVAGCARGERTGLIWVDAHTDFNTPETSPTGNIHGMPVAHLCGIGHEKLLSIAGEWQIRPEDIVMIGIRSVDIEERRLIKEHGITVYTMREVDEKGISRIAAETMKKLGHLNRIHVSFDADGLDPTLAPGVGTPVEGGLTYREAHLLMELFADSGKVTSMDIVEVNPILDEKNRTAQVMVEMAGSLLGKRIL</sequence>
<organism evidence="13 14">
    <name type="scientific">Deinococcus cellulosilyticus (strain DSM 18568 / NBRC 106333 / KACC 11606 / 5516J-15)</name>
    <dbReference type="NCBI Taxonomy" id="1223518"/>
    <lineage>
        <taxon>Bacteria</taxon>
        <taxon>Thermotogati</taxon>
        <taxon>Deinococcota</taxon>
        <taxon>Deinococci</taxon>
        <taxon>Deinococcales</taxon>
        <taxon>Deinococcaceae</taxon>
        <taxon>Deinococcus</taxon>
    </lineage>
</organism>
<dbReference type="PRINTS" id="PR00116">
    <property type="entry name" value="ARGINASE"/>
</dbReference>
<comment type="cofactor">
    <cofactor evidence="10 12">
        <name>Mn(2+)</name>
        <dbReference type="ChEBI" id="CHEBI:29035"/>
    </cofactor>
    <text evidence="10 12">Binds 2 manganese ions per subunit.</text>
</comment>
<dbReference type="GO" id="GO:0005737">
    <property type="term" value="C:cytoplasm"/>
    <property type="evidence" value="ECO:0007669"/>
    <property type="project" value="TreeGrafter"/>
</dbReference>
<protein>
    <recommendedName>
        <fullName evidence="3 9">Arginase</fullName>
        <ecNumber evidence="2 9">3.5.3.1</ecNumber>
    </recommendedName>
</protein>
<dbReference type="InterPro" id="IPR023696">
    <property type="entry name" value="Ureohydrolase_dom_sf"/>
</dbReference>
<keyword evidence="4 12" id="KW-0056">Arginine metabolism</keyword>
<evidence type="ECO:0000256" key="8">
    <source>
        <dbReference type="ARBA" id="ARBA00047391"/>
    </source>
</evidence>
<feature type="binding site" evidence="10">
    <location>
        <position position="123"/>
    </location>
    <ligand>
        <name>Mn(2+)</name>
        <dbReference type="ChEBI" id="CHEBI:29035"/>
        <label>1</label>
    </ligand>
</feature>
<dbReference type="Gene3D" id="3.40.800.10">
    <property type="entry name" value="Ureohydrolase domain"/>
    <property type="match status" value="1"/>
</dbReference>
<evidence type="ECO:0000256" key="7">
    <source>
        <dbReference type="ARBA" id="ARBA00023211"/>
    </source>
</evidence>
<dbReference type="AlphaFoldDB" id="A0A511N124"/>
<dbReference type="PIRSF" id="PIRSF036979">
    <property type="entry name" value="Arginase"/>
    <property type="match status" value="1"/>
</dbReference>
<feature type="binding site" evidence="10">
    <location>
        <position position="97"/>
    </location>
    <ligand>
        <name>Mn(2+)</name>
        <dbReference type="ChEBI" id="CHEBI:29035"/>
        <label>1</label>
    </ligand>
</feature>
<evidence type="ECO:0000256" key="9">
    <source>
        <dbReference type="NCBIfam" id="TIGR01229"/>
    </source>
</evidence>
<dbReference type="PROSITE" id="PS51409">
    <property type="entry name" value="ARGINASE_2"/>
    <property type="match status" value="1"/>
</dbReference>
<accession>A0A511N124</accession>
<comment type="pathway">
    <text evidence="1">Nitrogen metabolism; urea cycle; L-ornithine and urea from L-arginine: step 1/1.</text>
</comment>
<dbReference type="EMBL" id="BJXB01000008">
    <property type="protein sequence ID" value="GEM46560.1"/>
    <property type="molecule type" value="Genomic_DNA"/>
</dbReference>
<dbReference type="OrthoDB" id="9789727at2"/>
<comment type="similarity">
    <text evidence="11 12">Belongs to the arginase family.</text>
</comment>
<dbReference type="FunFam" id="3.40.800.10:FF:000012">
    <property type="entry name" value="Arginase"/>
    <property type="match status" value="1"/>
</dbReference>
<evidence type="ECO:0000256" key="5">
    <source>
        <dbReference type="ARBA" id="ARBA00022723"/>
    </source>
</evidence>
<dbReference type="RefSeq" id="WP_146884371.1">
    <property type="nucleotide sequence ID" value="NZ_BJXB01000008.1"/>
</dbReference>
<evidence type="ECO:0000256" key="1">
    <source>
        <dbReference type="ARBA" id="ARBA00005098"/>
    </source>
</evidence>
<dbReference type="NCBIfam" id="TIGR01229">
    <property type="entry name" value="rocF_arginase"/>
    <property type="match status" value="1"/>
</dbReference>
<dbReference type="Pfam" id="PF00491">
    <property type="entry name" value="Arginase"/>
    <property type="match status" value="1"/>
</dbReference>
<feature type="binding site" evidence="10">
    <location>
        <position position="221"/>
    </location>
    <ligand>
        <name>Mn(2+)</name>
        <dbReference type="ChEBI" id="CHEBI:29035"/>
        <label>1</label>
    </ligand>
</feature>
<keyword evidence="14" id="KW-1185">Reference proteome</keyword>
<dbReference type="GO" id="GO:0006525">
    <property type="term" value="P:arginine metabolic process"/>
    <property type="evidence" value="ECO:0007669"/>
    <property type="project" value="UniProtKB-KW"/>
</dbReference>
<dbReference type="GO" id="GO:0004053">
    <property type="term" value="F:arginase activity"/>
    <property type="evidence" value="ECO:0007669"/>
    <property type="project" value="UniProtKB-UniRule"/>
</dbReference>
<dbReference type="PANTHER" id="PTHR43782">
    <property type="entry name" value="ARGINASE"/>
    <property type="match status" value="1"/>
</dbReference>
<comment type="catalytic activity">
    <reaction evidence="8 12">
        <text>L-arginine + H2O = urea + L-ornithine</text>
        <dbReference type="Rhea" id="RHEA:20569"/>
        <dbReference type="ChEBI" id="CHEBI:15377"/>
        <dbReference type="ChEBI" id="CHEBI:16199"/>
        <dbReference type="ChEBI" id="CHEBI:32682"/>
        <dbReference type="ChEBI" id="CHEBI:46911"/>
        <dbReference type="EC" id="3.5.3.1"/>
    </reaction>
</comment>
<dbReference type="GO" id="GO:0030145">
    <property type="term" value="F:manganese ion binding"/>
    <property type="evidence" value="ECO:0007669"/>
    <property type="project" value="TreeGrafter"/>
</dbReference>
<evidence type="ECO:0000256" key="10">
    <source>
        <dbReference type="PIRSR" id="PIRSR036979-1"/>
    </source>
</evidence>
<dbReference type="CDD" id="cd09989">
    <property type="entry name" value="Arginase"/>
    <property type="match status" value="1"/>
</dbReference>
<feature type="binding site" evidence="10">
    <location>
        <position position="119"/>
    </location>
    <ligand>
        <name>Mn(2+)</name>
        <dbReference type="ChEBI" id="CHEBI:29035"/>
        <label>1</label>
    </ligand>
</feature>
<dbReference type="InterPro" id="IPR014033">
    <property type="entry name" value="Arginase"/>
</dbReference>
<dbReference type="SUPFAM" id="SSF52768">
    <property type="entry name" value="Arginase/deacetylase"/>
    <property type="match status" value="1"/>
</dbReference>
<keyword evidence="6 12" id="KW-0378">Hydrolase</keyword>